<sequence length="205" mass="23187">MFKQLNNIDNAFKHVRLFTFVIIISLTTLCGYCVWYSIANVTEANNRIYVLSNGQALAATASTRAENIPVEAKHHILMFHQQFFTLSPDEKAIHANIAKSLYLADITAKEAYDNLQEKGFYAAVVSGNVSQEVICDSIQLLTTTYPYPFQFFGKQRIIRSSAIVTRSLITTGSVRNVGRSDNNPHGFLIEKWSTLENKDLEYKPR</sequence>
<keyword evidence="1" id="KW-1133">Transmembrane helix</keyword>
<evidence type="ECO:0000313" key="2">
    <source>
        <dbReference type="EMBL" id="WZN41973.1"/>
    </source>
</evidence>
<reference evidence="3" key="1">
    <citation type="submission" date="2024-03" db="EMBL/GenBank/DDBJ databases">
        <title>Chitinophaga horti sp. nov., isolated from garden soil.</title>
        <authorList>
            <person name="Lee D.S."/>
            <person name="Han D.M."/>
            <person name="Baek J.H."/>
            <person name="Choi D.G."/>
            <person name="Jeon J.H."/>
            <person name="Jeon C.O."/>
        </authorList>
    </citation>
    <scope>NUCLEOTIDE SEQUENCE [LARGE SCALE GENOMIC DNA]</scope>
    <source>
        <strain evidence="3">GPA1</strain>
    </source>
</reference>
<keyword evidence="3" id="KW-1185">Reference proteome</keyword>
<keyword evidence="1" id="KW-0812">Transmembrane</keyword>
<feature type="transmembrane region" description="Helical" evidence="1">
    <location>
        <begin position="17"/>
        <end position="38"/>
    </location>
</feature>
<evidence type="ECO:0000256" key="1">
    <source>
        <dbReference type="SAM" id="Phobius"/>
    </source>
</evidence>
<organism evidence="2 3">
    <name type="scientific">Chitinophaga pollutisoli</name>
    <dbReference type="NCBI Taxonomy" id="3133966"/>
    <lineage>
        <taxon>Bacteria</taxon>
        <taxon>Pseudomonadati</taxon>
        <taxon>Bacteroidota</taxon>
        <taxon>Chitinophagia</taxon>
        <taxon>Chitinophagales</taxon>
        <taxon>Chitinophagaceae</taxon>
        <taxon>Chitinophaga</taxon>
    </lineage>
</organism>
<name>A0ABZ2YR54_9BACT</name>
<protein>
    <submittedName>
        <fullName evidence="2">Conjugative transposon protein TraK</fullName>
    </submittedName>
</protein>
<dbReference type="Proteomes" id="UP001485459">
    <property type="component" value="Chromosome"/>
</dbReference>
<keyword evidence="1" id="KW-0472">Membrane</keyword>
<dbReference type="InterPro" id="IPR022276">
    <property type="entry name" value="Conjug_transposon_TraK"/>
</dbReference>
<dbReference type="EMBL" id="CP149822">
    <property type="protein sequence ID" value="WZN41973.1"/>
    <property type="molecule type" value="Genomic_DNA"/>
</dbReference>
<evidence type="ECO:0000313" key="3">
    <source>
        <dbReference type="Proteomes" id="UP001485459"/>
    </source>
</evidence>
<dbReference type="RefSeq" id="WP_341836816.1">
    <property type="nucleotide sequence ID" value="NZ_CP149822.1"/>
</dbReference>
<accession>A0ABZ2YR54</accession>
<dbReference type="NCBIfam" id="TIGR03781">
    <property type="entry name" value="Bac_Flav_CT_K"/>
    <property type="match status" value="1"/>
</dbReference>
<gene>
    <name evidence="2" type="primary">traK</name>
    <name evidence="2" type="ORF">WJU16_02850</name>
</gene>
<proteinExistence type="predicted"/>